<dbReference type="EMBL" id="SKCS01000217">
    <property type="protein sequence ID" value="TNN12614.1"/>
    <property type="molecule type" value="Genomic_DNA"/>
</dbReference>
<proteinExistence type="predicted"/>
<organism evidence="1 2">
    <name type="scientific">Schistosoma japonicum</name>
    <name type="common">Blood fluke</name>
    <dbReference type="NCBI Taxonomy" id="6182"/>
    <lineage>
        <taxon>Eukaryota</taxon>
        <taxon>Metazoa</taxon>
        <taxon>Spiralia</taxon>
        <taxon>Lophotrochozoa</taxon>
        <taxon>Platyhelminthes</taxon>
        <taxon>Trematoda</taxon>
        <taxon>Digenea</taxon>
        <taxon>Strigeidida</taxon>
        <taxon>Schistosomatoidea</taxon>
        <taxon>Schistosomatidae</taxon>
        <taxon>Schistosoma</taxon>
    </lineage>
</organism>
<dbReference type="AlphaFoldDB" id="A0A4Z2D805"/>
<evidence type="ECO:0000313" key="1">
    <source>
        <dbReference type="EMBL" id="TNN12614.1"/>
    </source>
</evidence>
<gene>
    <name evidence="1" type="ORF">EWB00_003599</name>
</gene>
<protein>
    <submittedName>
        <fullName evidence="1">Uncharacterized protein</fullName>
    </submittedName>
</protein>
<accession>A0A4Z2D805</accession>
<comment type="caution">
    <text evidence="1">The sequence shown here is derived from an EMBL/GenBank/DDBJ whole genome shotgun (WGS) entry which is preliminary data.</text>
</comment>
<evidence type="ECO:0000313" key="2">
    <source>
        <dbReference type="Proteomes" id="UP000311919"/>
    </source>
</evidence>
<reference evidence="1 2" key="1">
    <citation type="submission" date="2019-03" db="EMBL/GenBank/DDBJ databases">
        <title>An improved genome assembly of the fluke Schistosoma japonicum.</title>
        <authorList>
            <person name="Hu W."/>
            <person name="Luo F."/>
            <person name="Yin M."/>
            <person name="Mo X."/>
            <person name="Sun C."/>
            <person name="Wu Q."/>
            <person name="Zhu B."/>
            <person name="Xiang M."/>
            <person name="Wang J."/>
            <person name="Wang Y."/>
            <person name="Zhang T."/>
            <person name="Xu B."/>
            <person name="Zheng H."/>
            <person name="Feng Z."/>
        </authorList>
    </citation>
    <scope>NUCLEOTIDE SEQUENCE [LARGE SCALE GENOMIC DNA]</scope>
    <source>
        <strain evidence="1">HuSjv2</strain>
        <tissue evidence="1">Worms</tissue>
    </source>
</reference>
<keyword evidence="2" id="KW-1185">Reference proteome</keyword>
<dbReference type="Proteomes" id="UP000311919">
    <property type="component" value="Unassembled WGS sequence"/>
</dbReference>
<name>A0A4Z2D805_SCHJA</name>
<dbReference type="OrthoDB" id="6255835at2759"/>
<sequence length="419" mass="48789">MHQCITNVNSKKYKDTLKDSLNSSRECSSTKELRKLSGNTNKQNAKCYRQFNRVSMKCSVPGFIDGAFAAAVDDDDDNDDNGTDIDVNVERMKHSENRTICYSDDESTSKCKRKSSLSQILLRKASNISKRFKYYMIHSVSLFHEDLYGLSWSEAHDILKSPYAVSMETNQIDKKLSSIKCKQSRRHYSTSVIPTFCTTPNIRTISRKISDTHSLRQHSRLYQLDKPYYIQCKSIERSHSTKNSVYPTHNWTYQPTSPKNSFHNLQSNNQCTKSIEKQNQSQVDIKSILKSLTTNNQYSIDQSPLNNLNCLNEKQFDQKVCLVDEQQHHQQQQIDDLNFNKITIQETTDNQLDHQRRFHQLKSNKHWFTSSIEYQRKVSRDIEMLNKATNHNVNHIDVELIKTLNDKQLHKSLSDRTSN</sequence>